<dbReference type="InterPro" id="IPR023299">
    <property type="entry name" value="ATPase_P-typ_cyto_dom_N"/>
</dbReference>
<sequence length="645" mass="68585">MEHEGRGLDKHSGHTPNVFRDRFFISLILTLPVLLYSPLVSRVFGFEAPLFPGSFLVSPILSATIFFYGGFVFLKGAYGELKSRLPGMMTLIALAISVAFLYSLATLVFPLGEPLFWEMSSLITIMLLGHWIEMRAVSSASGALRELSKLLPDMAEKFVSRDRTETVAVADLAKGDIVLVKPGGQIPSDGIVIEGETDVNESMVTGESLPVSKSAGDQVIAGTVNGTGAIRVRLDKVGEDTALAGIMRLVAQAQASRSKIQDLADRAAYYLTLIAVGVGTLTMFVWLFLLDRDIAYSLQRTVAVLVITCPHALGLAIPLVTSISTTLSAKNGLLVREKLALELARNVDVALFDKTGTLTSGELGVTDLVGTRSFDEDKVLQWAASLEQSSEHAVAAGIVRAARDKKVNFLKVKNVKAIPGKGIRGTIQSKEVYVGGPALLSELKKRVPEAVSVNVSAMSEQGKTAVYLIVSGSVVGALGVADTVRPESRQAVEALHKLGIRVAMVTGDAEPVARWVSKDLGIDEYFAGVLPEDKEKMVKKLQGDGSRVAVIGDGINDAPALASADVGIAIGAGTDVAIESAGIVLIKNDPRDVVKIIKLARANYRKMIENLIWATGYNVLAIPAAAGVFLPFGIILSPALAALLM</sequence>
<evidence type="ECO:0000313" key="12">
    <source>
        <dbReference type="EMBL" id="HEB13887.1"/>
    </source>
</evidence>
<dbReference type="SFLD" id="SFLDF00027">
    <property type="entry name" value="p-type_atpase"/>
    <property type="match status" value="1"/>
</dbReference>
<dbReference type="PROSITE" id="PS00154">
    <property type="entry name" value="ATPASE_E1_E2"/>
    <property type="match status" value="1"/>
</dbReference>
<feature type="transmembrane region" description="Helical" evidence="10">
    <location>
        <begin position="86"/>
        <end position="109"/>
    </location>
</feature>
<dbReference type="InterPro" id="IPR008250">
    <property type="entry name" value="ATPase_P-typ_transduc_dom_A_sf"/>
</dbReference>
<evidence type="ECO:0000259" key="11">
    <source>
        <dbReference type="Pfam" id="PF00122"/>
    </source>
</evidence>
<dbReference type="SUPFAM" id="SSF81653">
    <property type="entry name" value="Calcium ATPase, transduction domain A"/>
    <property type="match status" value="1"/>
</dbReference>
<dbReference type="SFLD" id="SFLDG00002">
    <property type="entry name" value="C1.7:_P-type_atpase_like"/>
    <property type="match status" value="1"/>
</dbReference>
<keyword evidence="4 10" id="KW-0479">Metal-binding</keyword>
<reference evidence="12" key="1">
    <citation type="journal article" date="2020" name="mSystems">
        <title>Genome- and Community-Level Interaction Insights into Carbon Utilization and Element Cycling Functions of Hydrothermarchaeota in Hydrothermal Sediment.</title>
        <authorList>
            <person name="Zhou Z."/>
            <person name="Liu Y."/>
            <person name="Xu W."/>
            <person name="Pan J."/>
            <person name="Luo Z.H."/>
            <person name="Li M."/>
        </authorList>
    </citation>
    <scope>NUCLEOTIDE SEQUENCE [LARGE SCALE GENOMIC DNA]</scope>
    <source>
        <strain evidence="12">HyVt-365</strain>
    </source>
</reference>
<evidence type="ECO:0000256" key="9">
    <source>
        <dbReference type="ARBA" id="ARBA00023136"/>
    </source>
</evidence>
<dbReference type="InterPro" id="IPR018303">
    <property type="entry name" value="ATPase_P-typ_P_site"/>
</dbReference>
<accession>A0A7C1NZZ7</accession>
<gene>
    <name evidence="12" type="ORF">ENI09_00540</name>
</gene>
<evidence type="ECO:0000256" key="6">
    <source>
        <dbReference type="ARBA" id="ARBA00022840"/>
    </source>
</evidence>
<evidence type="ECO:0000256" key="7">
    <source>
        <dbReference type="ARBA" id="ARBA00022967"/>
    </source>
</evidence>
<dbReference type="Pfam" id="PF00122">
    <property type="entry name" value="E1-E2_ATPase"/>
    <property type="match status" value="1"/>
</dbReference>
<evidence type="ECO:0000256" key="4">
    <source>
        <dbReference type="ARBA" id="ARBA00022723"/>
    </source>
</evidence>
<dbReference type="FunFam" id="2.70.150.10:FF:000002">
    <property type="entry name" value="Copper-transporting ATPase 1, putative"/>
    <property type="match status" value="1"/>
</dbReference>
<dbReference type="GO" id="GO:0012505">
    <property type="term" value="C:endomembrane system"/>
    <property type="evidence" value="ECO:0007669"/>
    <property type="project" value="UniProtKB-SubCell"/>
</dbReference>
<comment type="subcellular location">
    <subcellularLocation>
        <location evidence="10">Cell membrane</location>
    </subcellularLocation>
    <subcellularLocation>
        <location evidence="1">Endomembrane system</location>
        <topology evidence="1">Multi-pass membrane protein</topology>
    </subcellularLocation>
</comment>
<feature type="non-terminal residue" evidence="12">
    <location>
        <position position="645"/>
    </location>
</feature>
<feature type="transmembrane region" description="Helical" evidence="10">
    <location>
        <begin position="611"/>
        <end position="644"/>
    </location>
</feature>
<keyword evidence="9 10" id="KW-0472">Membrane</keyword>
<feature type="transmembrane region" description="Helical" evidence="10">
    <location>
        <begin position="267"/>
        <end position="289"/>
    </location>
</feature>
<feature type="transmembrane region" description="Helical" evidence="10">
    <location>
        <begin position="50"/>
        <end position="74"/>
    </location>
</feature>
<evidence type="ECO:0000256" key="5">
    <source>
        <dbReference type="ARBA" id="ARBA00022741"/>
    </source>
</evidence>
<dbReference type="PANTHER" id="PTHR43520">
    <property type="entry name" value="ATP7, ISOFORM B"/>
    <property type="match status" value="1"/>
</dbReference>
<dbReference type="InterPro" id="IPR027256">
    <property type="entry name" value="P-typ_ATPase_IB"/>
</dbReference>
<evidence type="ECO:0000256" key="1">
    <source>
        <dbReference type="ARBA" id="ARBA00004127"/>
    </source>
</evidence>
<dbReference type="NCBIfam" id="TIGR01494">
    <property type="entry name" value="ATPase_P-type"/>
    <property type="match status" value="1"/>
</dbReference>
<dbReference type="Gene3D" id="3.40.50.1000">
    <property type="entry name" value="HAD superfamily/HAD-like"/>
    <property type="match status" value="1"/>
</dbReference>
<dbReference type="GO" id="GO:0005507">
    <property type="term" value="F:copper ion binding"/>
    <property type="evidence" value="ECO:0007669"/>
    <property type="project" value="TreeGrafter"/>
</dbReference>
<keyword evidence="10" id="KW-1003">Cell membrane</keyword>
<dbReference type="Gene3D" id="2.70.150.10">
    <property type="entry name" value="Calcium-transporting ATPase, cytoplasmic transduction domain A"/>
    <property type="match status" value="1"/>
</dbReference>
<dbReference type="GO" id="GO:0055070">
    <property type="term" value="P:copper ion homeostasis"/>
    <property type="evidence" value="ECO:0007669"/>
    <property type="project" value="TreeGrafter"/>
</dbReference>
<dbReference type="NCBIfam" id="TIGR01511">
    <property type="entry name" value="ATPase-IB1_Cu"/>
    <property type="match status" value="1"/>
</dbReference>
<dbReference type="InterPro" id="IPR023298">
    <property type="entry name" value="ATPase_P-typ_TM_dom_sf"/>
</dbReference>
<dbReference type="InterPro" id="IPR023214">
    <property type="entry name" value="HAD_sf"/>
</dbReference>
<keyword evidence="8 10" id="KW-1133">Transmembrane helix</keyword>
<dbReference type="InterPro" id="IPR044492">
    <property type="entry name" value="P_typ_ATPase_HD_dom"/>
</dbReference>
<organism evidence="12">
    <name type="scientific">candidate division WWE3 bacterium</name>
    <dbReference type="NCBI Taxonomy" id="2053526"/>
    <lineage>
        <taxon>Bacteria</taxon>
        <taxon>Katanobacteria</taxon>
    </lineage>
</organism>
<dbReference type="PRINTS" id="PR00120">
    <property type="entry name" value="HATPASE"/>
</dbReference>
<dbReference type="SUPFAM" id="SSF56784">
    <property type="entry name" value="HAD-like"/>
    <property type="match status" value="1"/>
</dbReference>
<dbReference type="SFLD" id="SFLDS00003">
    <property type="entry name" value="Haloacid_Dehalogenase"/>
    <property type="match status" value="1"/>
</dbReference>
<dbReference type="InterPro" id="IPR001757">
    <property type="entry name" value="P_typ_ATPase"/>
</dbReference>
<evidence type="ECO:0000256" key="2">
    <source>
        <dbReference type="ARBA" id="ARBA00006024"/>
    </source>
</evidence>
<dbReference type="PANTHER" id="PTHR43520:SF8">
    <property type="entry name" value="P-TYPE CU(+) TRANSPORTER"/>
    <property type="match status" value="1"/>
</dbReference>
<protein>
    <submittedName>
        <fullName evidence="12">Heavy metal translocating P-type ATPase</fullName>
    </submittedName>
</protein>
<dbReference type="GO" id="GO:0005524">
    <property type="term" value="F:ATP binding"/>
    <property type="evidence" value="ECO:0007669"/>
    <property type="project" value="UniProtKB-UniRule"/>
</dbReference>
<feature type="transmembrane region" description="Helical" evidence="10">
    <location>
        <begin position="301"/>
        <end position="320"/>
    </location>
</feature>
<keyword evidence="6 10" id="KW-0067">ATP-binding</keyword>
<feature type="domain" description="P-type ATPase A" evidence="11">
    <location>
        <begin position="150"/>
        <end position="250"/>
    </location>
</feature>
<keyword evidence="3 10" id="KW-0812">Transmembrane</keyword>
<dbReference type="InterPro" id="IPR036412">
    <property type="entry name" value="HAD-like_sf"/>
</dbReference>
<dbReference type="PRINTS" id="PR00119">
    <property type="entry name" value="CATATPASE"/>
</dbReference>
<dbReference type="GO" id="GO:0043682">
    <property type="term" value="F:P-type divalent copper transporter activity"/>
    <property type="evidence" value="ECO:0007669"/>
    <property type="project" value="TreeGrafter"/>
</dbReference>
<evidence type="ECO:0000256" key="3">
    <source>
        <dbReference type="ARBA" id="ARBA00022692"/>
    </source>
</evidence>
<dbReference type="GO" id="GO:0005886">
    <property type="term" value="C:plasma membrane"/>
    <property type="evidence" value="ECO:0007669"/>
    <property type="project" value="UniProtKB-SubCell"/>
</dbReference>
<evidence type="ECO:0000256" key="10">
    <source>
        <dbReference type="RuleBase" id="RU362081"/>
    </source>
</evidence>
<keyword evidence="5 10" id="KW-0547">Nucleotide-binding</keyword>
<dbReference type="InterPro" id="IPR059000">
    <property type="entry name" value="ATPase_P-type_domA"/>
</dbReference>
<dbReference type="NCBIfam" id="TIGR01525">
    <property type="entry name" value="ATPase-IB_hvy"/>
    <property type="match status" value="1"/>
</dbReference>
<dbReference type="Proteomes" id="UP000885744">
    <property type="component" value="Unassembled WGS sequence"/>
</dbReference>
<dbReference type="Gene3D" id="3.40.1110.10">
    <property type="entry name" value="Calcium-transporting ATPase, cytoplasmic domain N"/>
    <property type="match status" value="1"/>
</dbReference>
<dbReference type="AlphaFoldDB" id="A0A7C1NZZ7"/>
<dbReference type="EMBL" id="DRHH01000022">
    <property type="protein sequence ID" value="HEB13887.1"/>
    <property type="molecule type" value="Genomic_DNA"/>
</dbReference>
<dbReference type="GO" id="GO:0016887">
    <property type="term" value="F:ATP hydrolysis activity"/>
    <property type="evidence" value="ECO:0007669"/>
    <property type="project" value="InterPro"/>
</dbReference>
<name>A0A7C1NZZ7_UNCKA</name>
<comment type="caution">
    <text evidence="12">The sequence shown here is derived from an EMBL/GenBank/DDBJ whole genome shotgun (WGS) entry which is preliminary data.</text>
</comment>
<keyword evidence="7" id="KW-1278">Translocase</keyword>
<feature type="transmembrane region" description="Helical" evidence="10">
    <location>
        <begin position="23"/>
        <end position="44"/>
    </location>
</feature>
<dbReference type="SUPFAM" id="SSF81665">
    <property type="entry name" value="Calcium ATPase, transmembrane domain M"/>
    <property type="match status" value="1"/>
</dbReference>
<comment type="similarity">
    <text evidence="2 10">Belongs to the cation transport ATPase (P-type) (TC 3.A.3) family. Type IB subfamily.</text>
</comment>
<proteinExistence type="inferred from homology"/>
<dbReference type="Pfam" id="PF00702">
    <property type="entry name" value="Hydrolase"/>
    <property type="match status" value="1"/>
</dbReference>
<evidence type="ECO:0000256" key="8">
    <source>
        <dbReference type="ARBA" id="ARBA00022989"/>
    </source>
</evidence>